<dbReference type="InterPro" id="IPR036056">
    <property type="entry name" value="Fibrinogen-like_C"/>
</dbReference>
<evidence type="ECO:0000313" key="4">
    <source>
        <dbReference type="RefSeq" id="XP_007472158.1"/>
    </source>
</evidence>
<sequence length="180" mass="20050">MPAQEPGARFCLLLFLSLASSGLNAGPSLRSRSFFSSPENTGYYDIQAQDLGMWHVPKKRPLQHWRNSSLLRYRTNTSFFPNLGHNLFGLYQKYPVKYGSESCQTDNGPAIPLVYDFGDAEKTAPYYSPVGQREFVAGFVQFRVFNSERAANALCAGMRVTGCNTEHMSHEDTCGVSSQA</sequence>
<reference evidence="4" key="1">
    <citation type="submission" date="2025-08" db="UniProtKB">
        <authorList>
            <consortium name="RefSeq"/>
        </authorList>
    </citation>
    <scope>IDENTIFICATION</scope>
</reference>
<protein>
    <submittedName>
        <fullName evidence="4">LOW QUALITY PROTEIN: intelectin 1 (Galactofuranose binding)</fullName>
    </submittedName>
</protein>
<organism evidence="3 4">
    <name type="scientific">Lipotes vexillifer</name>
    <name type="common">Yangtze river dolphin</name>
    <dbReference type="NCBI Taxonomy" id="118797"/>
    <lineage>
        <taxon>Eukaryota</taxon>
        <taxon>Metazoa</taxon>
        <taxon>Chordata</taxon>
        <taxon>Craniata</taxon>
        <taxon>Vertebrata</taxon>
        <taxon>Euteleostomi</taxon>
        <taxon>Mammalia</taxon>
        <taxon>Eutheria</taxon>
        <taxon>Laurasiatheria</taxon>
        <taxon>Artiodactyla</taxon>
        <taxon>Whippomorpha</taxon>
        <taxon>Cetacea</taxon>
        <taxon>Odontoceti</taxon>
        <taxon>Lipotidae</taxon>
        <taxon>Lipotes</taxon>
    </lineage>
</organism>
<feature type="chain" id="PRO_5016257497" evidence="2">
    <location>
        <begin position="26"/>
        <end position="180"/>
    </location>
</feature>
<evidence type="ECO:0000313" key="3">
    <source>
        <dbReference type="Proteomes" id="UP000265300"/>
    </source>
</evidence>
<dbReference type="GO" id="GO:0005615">
    <property type="term" value="C:extracellular space"/>
    <property type="evidence" value="ECO:0007669"/>
    <property type="project" value="TreeGrafter"/>
</dbReference>
<dbReference type="KEGG" id="lve:103088678"/>
<dbReference type="AlphaFoldDB" id="A0A340YGX0"/>
<dbReference type="GO" id="GO:0070492">
    <property type="term" value="F:oligosaccharide binding"/>
    <property type="evidence" value="ECO:0007669"/>
    <property type="project" value="TreeGrafter"/>
</dbReference>
<gene>
    <name evidence="4" type="primary">ITLN1</name>
</gene>
<dbReference type="SUPFAM" id="SSF56496">
    <property type="entry name" value="Fibrinogen C-terminal domain-like"/>
    <property type="match status" value="1"/>
</dbReference>
<evidence type="ECO:0000256" key="2">
    <source>
        <dbReference type="SAM" id="SignalP"/>
    </source>
</evidence>
<dbReference type="Proteomes" id="UP000265300">
    <property type="component" value="Unplaced"/>
</dbReference>
<dbReference type="STRING" id="118797.A0A340YGX0"/>
<keyword evidence="2" id="KW-0732">Signal</keyword>
<keyword evidence="3" id="KW-1185">Reference proteome</keyword>
<dbReference type="GeneID" id="103088678"/>
<dbReference type="CTD" id="55600"/>
<dbReference type="FunCoup" id="A0A340YGX0">
    <property type="interactions" value="21"/>
</dbReference>
<dbReference type="OrthoDB" id="5971203at2759"/>
<feature type="signal peptide" evidence="2">
    <location>
        <begin position="1"/>
        <end position="25"/>
    </location>
</feature>
<dbReference type="InParanoid" id="A0A340YGX0"/>
<accession>A0A340YGX0</accession>
<dbReference type="RefSeq" id="XP_007472158.1">
    <property type="nucleotide sequence ID" value="XM_007472096.1"/>
</dbReference>
<proteinExistence type="predicted"/>
<evidence type="ECO:0000256" key="1">
    <source>
        <dbReference type="ARBA" id="ARBA00023157"/>
    </source>
</evidence>
<dbReference type="PANTHER" id="PTHR16146">
    <property type="entry name" value="INTELECTIN"/>
    <property type="match status" value="1"/>
</dbReference>
<dbReference type="PANTHER" id="PTHR16146:SF46">
    <property type="entry name" value="INTELECTIN-1A-RELATED"/>
    <property type="match status" value="1"/>
</dbReference>
<name>A0A340YGX0_LIPVE</name>
<keyword evidence="1" id="KW-1015">Disulfide bond</keyword>